<accession>A0A495XYP0</accession>
<keyword evidence="4" id="KW-1185">Reference proteome</keyword>
<evidence type="ECO:0000313" key="3">
    <source>
        <dbReference type="EMBL" id="RKT79062.1"/>
    </source>
</evidence>
<evidence type="ECO:0000256" key="1">
    <source>
        <dbReference type="SAM" id="SignalP"/>
    </source>
</evidence>
<feature type="signal peptide" evidence="1">
    <location>
        <begin position="1"/>
        <end position="23"/>
    </location>
</feature>
<evidence type="ECO:0000313" key="5">
    <source>
        <dbReference type="Proteomes" id="UP000590811"/>
    </source>
</evidence>
<dbReference type="Proteomes" id="UP000278440">
    <property type="component" value="Unassembled WGS sequence"/>
</dbReference>
<comment type="caution">
    <text evidence="3">The sequence shown here is derived from an EMBL/GenBank/DDBJ whole genome shotgun (WGS) entry which is preliminary data.</text>
</comment>
<dbReference type="OrthoDB" id="1099523at2"/>
<protein>
    <recommendedName>
        <fullName evidence="6">Peptidase inhibitor family I36</fullName>
    </recommendedName>
</protein>
<reference evidence="3 4" key="1">
    <citation type="submission" date="2018-10" db="EMBL/GenBank/DDBJ databases">
        <title>Sequencing the genomes of 1000 actinobacteria strains.</title>
        <authorList>
            <person name="Klenk H.-P."/>
        </authorList>
    </citation>
    <scope>NUCLEOTIDE SEQUENCE [LARGE SCALE GENOMIC DNA]</scope>
    <source>
        <strain evidence="3 4">DSM 44267</strain>
    </source>
</reference>
<organism evidence="3 4">
    <name type="scientific">Terracoccus luteus</name>
    <dbReference type="NCBI Taxonomy" id="53356"/>
    <lineage>
        <taxon>Bacteria</taxon>
        <taxon>Bacillati</taxon>
        <taxon>Actinomycetota</taxon>
        <taxon>Actinomycetes</taxon>
        <taxon>Micrococcales</taxon>
        <taxon>Intrasporangiaceae</taxon>
        <taxon>Terracoccus</taxon>
    </lineage>
</organism>
<reference evidence="2 5" key="2">
    <citation type="submission" date="2020-08" db="EMBL/GenBank/DDBJ databases">
        <title>Genomic Encyclopedia of Type Strains, Phase IV (KMG-V): Genome sequencing to study the core and pangenomes of soil and plant-associated prokaryotes.</title>
        <authorList>
            <person name="Whitman W."/>
        </authorList>
    </citation>
    <scope>NUCLEOTIDE SEQUENCE [LARGE SCALE GENOMIC DNA]</scope>
    <source>
        <strain evidence="2 5">B3ACCR2</strain>
    </source>
</reference>
<dbReference type="EMBL" id="RBXT01000001">
    <property type="protein sequence ID" value="RKT79062.1"/>
    <property type="molecule type" value="Genomic_DNA"/>
</dbReference>
<proteinExistence type="predicted"/>
<feature type="chain" id="PRO_5038305794" description="Peptidase inhibitor family I36" evidence="1">
    <location>
        <begin position="24"/>
        <end position="148"/>
    </location>
</feature>
<name>A0A495XYP0_9MICO</name>
<sequence length="148" mass="15167">MNRAAKVLVAAVGLAGATIVPSAATSSAAESCGGSLIWHGVAKDSGRVVGALDVYWNGSTGTNCAKFSRAGGEFGDYGQGRLTYVRLSTCATKACTSYIAQKVDGPKVYAYYAGPVKVGARNHCVQADGGVYLHGAWRQVGTGTIGCR</sequence>
<evidence type="ECO:0000313" key="2">
    <source>
        <dbReference type="EMBL" id="MBB2986309.1"/>
    </source>
</evidence>
<gene>
    <name evidence="3" type="ORF">DFJ68_2517</name>
    <name evidence="2" type="ORF">FHW14_001463</name>
</gene>
<dbReference type="RefSeq" id="WP_121033687.1">
    <property type="nucleotide sequence ID" value="NZ_JACHVT010000003.1"/>
</dbReference>
<evidence type="ECO:0000313" key="4">
    <source>
        <dbReference type="Proteomes" id="UP000278440"/>
    </source>
</evidence>
<keyword evidence="1" id="KW-0732">Signal</keyword>
<dbReference type="Proteomes" id="UP000590811">
    <property type="component" value="Unassembled WGS sequence"/>
</dbReference>
<evidence type="ECO:0008006" key="6">
    <source>
        <dbReference type="Google" id="ProtNLM"/>
    </source>
</evidence>
<dbReference type="EMBL" id="JACHVT010000003">
    <property type="protein sequence ID" value="MBB2986309.1"/>
    <property type="molecule type" value="Genomic_DNA"/>
</dbReference>
<dbReference type="AlphaFoldDB" id="A0A495XYP0"/>